<dbReference type="GO" id="GO:0015293">
    <property type="term" value="F:symporter activity"/>
    <property type="evidence" value="ECO:0007669"/>
    <property type="project" value="UniProtKB-KW"/>
</dbReference>
<feature type="transmembrane region" description="Helical" evidence="11">
    <location>
        <begin position="421"/>
        <end position="440"/>
    </location>
</feature>
<keyword evidence="6 11" id="KW-1133">Transmembrane helix</keyword>
<keyword evidence="3" id="KW-0592">Phosphate transport</keyword>
<evidence type="ECO:0000256" key="4">
    <source>
        <dbReference type="ARBA" id="ARBA00022692"/>
    </source>
</evidence>
<evidence type="ECO:0000256" key="5">
    <source>
        <dbReference type="ARBA" id="ARBA00022847"/>
    </source>
</evidence>
<dbReference type="CDD" id="cd17364">
    <property type="entry name" value="MFS_PhT"/>
    <property type="match status" value="1"/>
</dbReference>
<gene>
    <name evidence="13" type="ORF">MUK42_31627</name>
</gene>
<dbReference type="FunFam" id="1.20.1250.20:FF:000175">
    <property type="entry name" value="Inorganic phosphate transporter 1-6"/>
    <property type="match status" value="1"/>
</dbReference>
<dbReference type="Proteomes" id="UP001055439">
    <property type="component" value="Chromosome 4"/>
</dbReference>
<keyword evidence="5" id="KW-0769">Symport</keyword>
<dbReference type="EMBL" id="CP097506">
    <property type="protein sequence ID" value="URD99094.1"/>
    <property type="molecule type" value="Genomic_DNA"/>
</dbReference>
<sequence>MISGRLHVCCSCPSPDHVSTCLFIYWRSSASTSESWFRVPRFVFDHVNGGLSELVIFCCCRASLTDPEAGAVFVGSSKMALKVLTALDHARTQYYHFKAIMIAGMGLFTDSYDLFCIAPVMKLIGRIYYGDARADKPGVTPPAVASAMVAVALAGTVTGQLVFGFLGDRIGRRRMYGLSLLLMVAGSFASGFSICRTRGCVLTSLCLFRFLLGIGIGGDYPLSATIMSEFANKRTRGSFIAAVFSMQGFGILASSAVTMAITAAFNRATEGGDAGPLHTPESADLVWRIILMVGALPAGLTFYWRIAMPETARFTALVELDVMKATADMGKVLGDLDVHNFAEDAEALRRSPQPRPPSYGLLSRQFLRRHGRNLFACAMAWFLVDIPYYSSTLFQSQIYQPFFPRPEHVNAYQDAYNVAKFQAIIAVASTIPGYFATVYFIERVGRRRIQMMGFFFMGLFLFALAGPYDKYWNHHTNYGYIVLYALTFFFSNFGPNTTTFIVPAELFPARFRSTCHGISGAAGKVGAIIGAIGFLWASQARNKEDAASGWKPGIGMMNALIILAGVCMIGAVHTYLFTPETKMRSLEENEGGGSQDADSHEDVNGEGIKYSTPSPRSVQPLVGQSPLQSPA</sequence>
<evidence type="ECO:0000256" key="1">
    <source>
        <dbReference type="ARBA" id="ARBA00004141"/>
    </source>
</evidence>
<evidence type="ECO:0000256" key="8">
    <source>
        <dbReference type="ARBA" id="ARBA00032043"/>
    </source>
</evidence>
<protein>
    <recommendedName>
        <fullName evidence="8">H(+)/Pi cotransporter</fullName>
    </recommendedName>
</protein>
<feature type="transmembrane region" description="Helical" evidence="11">
    <location>
        <begin position="239"/>
        <end position="265"/>
    </location>
</feature>
<evidence type="ECO:0000256" key="7">
    <source>
        <dbReference type="ARBA" id="ARBA00023136"/>
    </source>
</evidence>
<feature type="transmembrane region" description="Helical" evidence="11">
    <location>
        <begin position="200"/>
        <end position="218"/>
    </location>
</feature>
<evidence type="ECO:0000256" key="11">
    <source>
        <dbReference type="SAM" id="Phobius"/>
    </source>
</evidence>
<dbReference type="PROSITE" id="PS50850">
    <property type="entry name" value="MFS"/>
    <property type="match status" value="1"/>
</dbReference>
<feature type="region of interest" description="Disordered" evidence="10">
    <location>
        <begin position="585"/>
        <end position="631"/>
    </location>
</feature>
<keyword evidence="4 11" id="KW-0812">Transmembrane</keyword>
<dbReference type="GO" id="GO:0016020">
    <property type="term" value="C:membrane"/>
    <property type="evidence" value="ECO:0007669"/>
    <property type="project" value="UniProtKB-SubCell"/>
</dbReference>
<evidence type="ECO:0000256" key="3">
    <source>
        <dbReference type="ARBA" id="ARBA00022592"/>
    </source>
</evidence>
<dbReference type="PROSITE" id="PS00216">
    <property type="entry name" value="SUGAR_TRANSPORT_1"/>
    <property type="match status" value="1"/>
</dbReference>
<dbReference type="InterPro" id="IPR005829">
    <property type="entry name" value="Sugar_transporter_CS"/>
</dbReference>
<evidence type="ECO:0000313" key="13">
    <source>
        <dbReference type="EMBL" id="URD99094.1"/>
    </source>
</evidence>
<evidence type="ECO:0000256" key="9">
    <source>
        <dbReference type="ARBA" id="ARBA00044504"/>
    </source>
</evidence>
<feature type="transmembrane region" description="Helical" evidence="11">
    <location>
        <begin position="556"/>
        <end position="577"/>
    </location>
</feature>
<dbReference type="OrthoDB" id="433512at2759"/>
<feature type="transmembrane region" description="Helical" evidence="11">
    <location>
        <begin position="144"/>
        <end position="163"/>
    </location>
</feature>
<dbReference type="InterPro" id="IPR036259">
    <property type="entry name" value="MFS_trans_sf"/>
</dbReference>
<proteinExistence type="inferred from homology"/>
<reference evidence="13" key="1">
    <citation type="submission" date="2022-05" db="EMBL/GenBank/DDBJ databases">
        <title>The Musa troglodytarum L. genome provides insights into the mechanism of non-climacteric behaviour and enrichment of carotenoids.</title>
        <authorList>
            <person name="Wang J."/>
        </authorList>
    </citation>
    <scope>NUCLEOTIDE SEQUENCE</scope>
    <source>
        <tissue evidence="13">Leaf</tissue>
    </source>
</reference>
<dbReference type="AlphaFoldDB" id="A0A9E7FMN3"/>
<keyword evidence="2" id="KW-0813">Transport</keyword>
<organism evidence="13 14">
    <name type="scientific">Musa troglodytarum</name>
    <name type="common">fe'i banana</name>
    <dbReference type="NCBI Taxonomy" id="320322"/>
    <lineage>
        <taxon>Eukaryota</taxon>
        <taxon>Viridiplantae</taxon>
        <taxon>Streptophyta</taxon>
        <taxon>Embryophyta</taxon>
        <taxon>Tracheophyta</taxon>
        <taxon>Spermatophyta</taxon>
        <taxon>Magnoliopsida</taxon>
        <taxon>Liliopsida</taxon>
        <taxon>Zingiberales</taxon>
        <taxon>Musaceae</taxon>
        <taxon>Musa</taxon>
    </lineage>
</organism>
<evidence type="ECO:0000259" key="12">
    <source>
        <dbReference type="PROSITE" id="PS50850"/>
    </source>
</evidence>
<dbReference type="PANTHER" id="PTHR24064">
    <property type="entry name" value="SOLUTE CARRIER FAMILY 22 MEMBER"/>
    <property type="match status" value="1"/>
</dbReference>
<feature type="domain" description="Major facilitator superfamily (MFS) profile" evidence="12">
    <location>
        <begin position="99"/>
        <end position="582"/>
    </location>
</feature>
<keyword evidence="14" id="KW-1185">Reference proteome</keyword>
<feature type="transmembrane region" description="Helical" evidence="11">
    <location>
        <begin position="480"/>
        <end position="502"/>
    </location>
</feature>
<evidence type="ECO:0000256" key="2">
    <source>
        <dbReference type="ARBA" id="ARBA00022448"/>
    </source>
</evidence>
<dbReference type="InterPro" id="IPR005828">
    <property type="entry name" value="MFS_sugar_transport-like"/>
</dbReference>
<feature type="transmembrane region" description="Helical" evidence="11">
    <location>
        <begin position="452"/>
        <end position="468"/>
    </location>
</feature>
<evidence type="ECO:0000256" key="10">
    <source>
        <dbReference type="SAM" id="MobiDB-lite"/>
    </source>
</evidence>
<feature type="transmembrane region" description="Helical" evidence="11">
    <location>
        <begin position="99"/>
        <end position="124"/>
    </location>
</feature>
<keyword evidence="13" id="KW-0762">Sugar transport</keyword>
<comment type="subcellular location">
    <subcellularLocation>
        <location evidence="1">Membrane</location>
        <topology evidence="1">Multi-pass membrane protein</topology>
    </subcellularLocation>
</comment>
<dbReference type="Pfam" id="PF00083">
    <property type="entry name" value="Sugar_tr"/>
    <property type="match status" value="1"/>
</dbReference>
<feature type="transmembrane region" description="Helical" evidence="11">
    <location>
        <begin position="514"/>
        <end position="536"/>
    </location>
</feature>
<feature type="transmembrane region" description="Helical" evidence="11">
    <location>
        <begin position="175"/>
        <end position="194"/>
    </location>
</feature>
<comment type="similarity">
    <text evidence="9">Belongs to the major facilitator superfamily. Phosphate:H(+) symporter (TC 2.A.1.9) family.</text>
</comment>
<dbReference type="InterPro" id="IPR020846">
    <property type="entry name" value="MFS_dom"/>
</dbReference>
<dbReference type="PROSITE" id="PS00217">
    <property type="entry name" value="SUGAR_TRANSPORT_2"/>
    <property type="match status" value="1"/>
</dbReference>
<accession>A0A9E7FMN3</accession>
<evidence type="ECO:0000256" key="6">
    <source>
        <dbReference type="ARBA" id="ARBA00022989"/>
    </source>
</evidence>
<dbReference type="Gene3D" id="1.20.1250.20">
    <property type="entry name" value="MFS general substrate transporter like domains"/>
    <property type="match status" value="2"/>
</dbReference>
<feature type="transmembrane region" description="Helical" evidence="11">
    <location>
        <begin position="285"/>
        <end position="304"/>
    </location>
</feature>
<feature type="transmembrane region" description="Helical" evidence="11">
    <location>
        <begin position="373"/>
        <end position="390"/>
    </location>
</feature>
<dbReference type="GO" id="GO:0006817">
    <property type="term" value="P:phosphate ion transport"/>
    <property type="evidence" value="ECO:0007669"/>
    <property type="project" value="UniProtKB-KW"/>
</dbReference>
<name>A0A9E7FMN3_9LILI</name>
<evidence type="ECO:0000313" key="14">
    <source>
        <dbReference type="Proteomes" id="UP001055439"/>
    </source>
</evidence>
<dbReference type="SUPFAM" id="SSF103473">
    <property type="entry name" value="MFS general substrate transporter"/>
    <property type="match status" value="1"/>
</dbReference>
<keyword evidence="7 11" id="KW-0472">Membrane</keyword>